<evidence type="ECO:0000313" key="2">
    <source>
        <dbReference type="Proteomes" id="UP000289340"/>
    </source>
</evidence>
<proteinExistence type="predicted"/>
<dbReference type="Proteomes" id="UP000289340">
    <property type="component" value="Chromosome 4"/>
</dbReference>
<dbReference type="EMBL" id="QZWG01000004">
    <property type="protein sequence ID" value="RZC16487.1"/>
    <property type="molecule type" value="Genomic_DNA"/>
</dbReference>
<sequence length="470" mass="53380">MAFENGSKKELEKVGLKISKSFPLTRTTLASMESLSLPVVQEIVLSADMQCEKCQKRLHANHLFITYSFSVRACVPIVVLDNNNNSYEGERRRERVESRSQSPKGSALEEEKWKFQAEMLRAECNLLRMEKEIAVKKLERTRVQMETTFLSWKRRSKVPFDVVAYGSNDVVGQPFNGGRCRLPFNVVPRADNVFEGEPATTGLQSSPSQESCVSKTVEGDRRRLAGGLRRRLIQRRSCIVVELREAPTLNAFFVAVHGAYCWIYEHFPFVVESLSDPDYDEMSYAMGPIVVRHRPERVVPQFGYVQTIPPQTTGSMLSFEDINNRLMHFSDYLAAVGQICVVPGQCASDYMQWFFMISHPLMTPAQPVDMARHLPVMQDDTYLEPHIPEVPVAPAVAPAHAPSNVEQPRHAVEACQAITERLERLLNLRIVTAGIEIHEVMEDCLRIARGVTIEGNVYVRSRQRRRTDQP</sequence>
<organism evidence="1 2">
    <name type="scientific">Glycine soja</name>
    <name type="common">Wild soybean</name>
    <dbReference type="NCBI Taxonomy" id="3848"/>
    <lineage>
        <taxon>Eukaryota</taxon>
        <taxon>Viridiplantae</taxon>
        <taxon>Streptophyta</taxon>
        <taxon>Embryophyta</taxon>
        <taxon>Tracheophyta</taxon>
        <taxon>Spermatophyta</taxon>
        <taxon>Magnoliopsida</taxon>
        <taxon>eudicotyledons</taxon>
        <taxon>Gunneridae</taxon>
        <taxon>Pentapetalae</taxon>
        <taxon>rosids</taxon>
        <taxon>fabids</taxon>
        <taxon>Fabales</taxon>
        <taxon>Fabaceae</taxon>
        <taxon>Papilionoideae</taxon>
        <taxon>50 kb inversion clade</taxon>
        <taxon>NPAAA clade</taxon>
        <taxon>indigoferoid/millettioid clade</taxon>
        <taxon>Phaseoleae</taxon>
        <taxon>Glycine</taxon>
        <taxon>Glycine subgen. Soja</taxon>
    </lineage>
</organism>
<keyword evidence="2" id="KW-1185">Reference proteome</keyword>
<evidence type="ECO:0000313" key="1">
    <source>
        <dbReference type="EMBL" id="RZC16487.1"/>
    </source>
</evidence>
<reference evidence="1 2" key="1">
    <citation type="submission" date="2018-09" db="EMBL/GenBank/DDBJ databases">
        <title>A high-quality reference genome of wild soybean provides a powerful tool to mine soybean genomes.</title>
        <authorList>
            <person name="Xie M."/>
            <person name="Chung C.Y.L."/>
            <person name="Li M.-W."/>
            <person name="Wong F.-L."/>
            <person name="Chan T.-F."/>
            <person name="Lam H.-M."/>
        </authorList>
    </citation>
    <scope>NUCLEOTIDE SEQUENCE [LARGE SCALE GENOMIC DNA]</scope>
    <source>
        <strain evidence="2">cv. W05</strain>
        <tissue evidence="1">Hypocotyl of etiolated seedlings</tissue>
    </source>
</reference>
<dbReference type="PANTHER" id="PTHR35468:SF1">
    <property type="entry name" value="MYOSIN-LIKE PROTEIN"/>
    <property type="match status" value="1"/>
</dbReference>
<comment type="caution">
    <text evidence="1">The sequence shown here is derived from an EMBL/GenBank/DDBJ whole genome shotgun (WGS) entry which is preliminary data.</text>
</comment>
<dbReference type="PANTHER" id="PTHR35468">
    <property type="entry name" value="MYOSIN-LIKE PROTEIN"/>
    <property type="match status" value="1"/>
</dbReference>
<accession>A0A445L037</accession>
<name>A0A445L037_GLYSO</name>
<gene>
    <name evidence="1" type="ORF">D0Y65_009667</name>
</gene>
<dbReference type="AlphaFoldDB" id="A0A445L037"/>
<protein>
    <submittedName>
        <fullName evidence="1">Uncharacterized protein</fullName>
    </submittedName>
</protein>